<dbReference type="Gene3D" id="1.20.1260.20">
    <property type="entry name" value="PPE superfamily"/>
    <property type="match status" value="1"/>
</dbReference>
<protein>
    <recommendedName>
        <fullName evidence="4">PPE domain-containing protein</fullName>
    </recommendedName>
</protein>
<dbReference type="SUPFAM" id="SSF140459">
    <property type="entry name" value="PE/PPE dimer-like"/>
    <property type="match status" value="1"/>
</dbReference>
<sequence>MSAETAPEGEVHWEAYSHEELHRMLWQDADVTNVSTIASDWSGHRAALVNHAEVLREQRAALLDGWRGSGAEEAAGRLLVLADRVEKIAELAHAGERAAQQAADALAWARATMPAPADDPVAPMTSMFLDWTFGGAGFSFYAATATTDVRKQRAVQTMRTYESSLTNSGRLIGRAQSTIPAASTTPGGGGTTASASLPDGTAPSGSSWQRLTGSGAVGQGPAVGAGTTAGPGAFVGPLAHGVRVGTAALPAGSGAMVARAPAEPAATRTASVGPLVPPGTGTHGRSDEDDHTNQLPTIDHALFPLAEPASEAVIGLPQQEWR</sequence>
<gene>
    <name evidence="2" type="ORF">H4W30_003316</name>
</gene>
<evidence type="ECO:0000313" key="3">
    <source>
        <dbReference type="Proteomes" id="UP000656548"/>
    </source>
</evidence>
<evidence type="ECO:0000313" key="2">
    <source>
        <dbReference type="EMBL" id="MBE1576269.1"/>
    </source>
</evidence>
<organism evidence="2 3">
    <name type="scientific">Amycolatopsis roodepoortensis</name>
    <dbReference type="NCBI Taxonomy" id="700274"/>
    <lineage>
        <taxon>Bacteria</taxon>
        <taxon>Bacillati</taxon>
        <taxon>Actinomycetota</taxon>
        <taxon>Actinomycetes</taxon>
        <taxon>Pseudonocardiales</taxon>
        <taxon>Pseudonocardiaceae</taxon>
        <taxon>Amycolatopsis</taxon>
    </lineage>
</organism>
<dbReference type="Proteomes" id="UP000656548">
    <property type="component" value="Unassembled WGS sequence"/>
</dbReference>
<evidence type="ECO:0000256" key="1">
    <source>
        <dbReference type="SAM" id="MobiDB-lite"/>
    </source>
</evidence>
<reference evidence="2 3" key="1">
    <citation type="submission" date="2020-10" db="EMBL/GenBank/DDBJ databases">
        <title>Sequencing the genomes of 1000 actinobacteria strains.</title>
        <authorList>
            <person name="Klenk H.-P."/>
        </authorList>
    </citation>
    <scope>NUCLEOTIDE SEQUENCE [LARGE SCALE GENOMIC DNA]</scope>
    <source>
        <strain evidence="2 3">DSM 46661</strain>
    </source>
</reference>
<dbReference type="InterPro" id="IPR038332">
    <property type="entry name" value="PPE_sf"/>
</dbReference>
<accession>A0ABR9L6D3</accession>
<feature type="compositionally biased region" description="Gly residues" evidence="1">
    <location>
        <begin position="215"/>
        <end position="224"/>
    </location>
</feature>
<evidence type="ECO:0008006" key="4">
    <source>
        <dbReference type="Google" id="ProtNLM"/>
    </source>
</evidence>
<feature type="compositionally biased region" description="Polar residues" evidence="1">
    <location>
        <begin position="203"/>
        <end position="212"/>
    </location>
</feature>
<name>A0ABR9L6D3_9PSEU</name>
<dbReference type="EMBL" id="JADBEJ010000004">
    <property type="protein sequence ID" value="MBE1576269.1"/>
    <property type="molecule type" value="Genomic_DNA"/>
</dbReference>
<feature type="region of interest" description="Disordered" evidence="1">
    <location>
        <begin position="179"/>
        <end position="224"/>
    </location>
</feature>
<feature type="region of interest" description="Disordered" evidence="1">
    <location>
        <begin position="265"/>
        <end position="293"/>
    </location>
</feature>
<keyword evidence="3" id="KW-1185">Reference proteome</keyword>
<proteinExistence type="predicted"/>
<comment type="caution">
    <text evidence="2">The sequence shown here is derived from an EMBL/GenBank/DDBJ whole genome shotgun (WGS) entry which is preliminary data.</text>
</comment>
<dbReference type="RefSeq" id="WP_192743582.1">
    <property type="nucleotide sequence ID" value="NZ_JADBEJ010000004.1"/>
</dbReference>